<feature type="transmembrane region" description="Helical" evidence="1">
    <location>
        <begin position="144"/>
        <end position="165"/>
    </location>
</feature>
<dbReference type="SUPFAM" id="SSF48317">
    <property type="entry name" value="Acid phosphatase/Vanadium-dependent haloperoxidase"/>
    <property type="match status" value="1"/>
</dbReference>
<feature type="transmembrane region" description="Helical" evidence="1">
    <location>
        <begin position="45"/>
        <end position="69"/>
    </location>
</feature>
<evidence type="ECO:0000313" key="4">
    <source>
        <dbReference type="Proteomes" id="UP000664601"/>
    </source>
</evidence>
<dbReference type="Gene3D" id="1.20.144.10">
    <property type="entry name" value="Phosphatidic acid phosphatase type 2/haloperoxidase"/>
    <property type="match status" value="2"/>
</dbReference>
<dbReference type="PANTHER" id="PTHR14969">
    <property type="entry name" value="SPHINGOSINE-1-PHOSPHATE PHOSPHOHYDROLASE"/>
    <property type="match status" value="1"/>
</dbReference>
<proteinExistence type="predicted"/>
<feature type="transmembrane region" description="Helical" evidence="1">
    <location>
        <begin position="171"/>
        <end position="189"/>
    </location>
</feature>
<accession>A0ABS3L4Y3</accession>
<feature type="transmembrane region" description="Helical" evidence="1">
    <location>
        <begin position="76"/>
        <end position="98"/>
    </location>
</feature>
<keyword evidence="4" id="KW-1185">Reference proteome</keyword>
<sequence>MIGAAASSFVAFLLVLILVQGQNIQPADVAFSQKVITYRKAGLTKMFLFFTKLGKAVPTLLICLLLVLIPQTRTTIALNVGINVVATTGLTFIIKRIFKRERPRDNRLVEETDHSFPSGHSSTAATLYIGIFLNALLFMNAAWWLAVPAFLLSFLVGFSRVYLGIHYFTDVLGGWFLGLTIAFVVPLLMN</sequence>
<dbReference type="Pfam" id="PF01569">
    <property type="entry name" value="PAP2"/>
    <property type="match status" value="1"/>
</dbReference>
<evidence type="ECO:0000256" key="1">
    <source>
        <dbReference type="SAM" id="Phobius"/>
    </source>
</evidence>
<dbReference type="Proteomes" id="UP000664601">
    <property type="component" value="Unassembled WGS sequence"/>
</dbReference>
<dbReference type="InterPro" id="IPR000326">
    <property type="entry name" value="PAP2/HPO"/>
</dbReference>
<dbReference type="InterPro" id="IPR036938">
    <property type="entry name" value="PAP2/HPO_sf"/>
</dbReference>
<dbReference type="EMBL" id="JAFREM010000002">
    <property type="protein sequence ID" value="MBO1304677.1"/>
    <property type="molecule type" value="Genomic_DNA"/>
</dbReference>
<protein>
    <submittedName>
        <fullName evidence="3">Phosphatase PAP2 family protein</fullName>
    </submittedName>
</protein>
<name>A0ABS3L4Y3_9ENTE</name>
<gene>
    <name evidence="3" type="ORF">JZO70_00780</name>
</gene>
<comment type="caution">
    <text evidence="3">The sequence shown here is derived from an EMBL/GenBank/DDBJ whole genome shotgun (WGS) entry which is preliminary data.</text>
</comment>
<keyword evidence="1" id="KW-0472">Membrane</keyword>
<reference evidence="3 4" key="1">
    <citation type="submission" date="2021-03" db="EMBL/GenBank/DDBJ databases">
        <title>Enterococcal diversity collection.</title>
        <authorList>
            <person name="Gilmore M.S."/>
            <person name="Schwartzman J."/>
            <person name="Van Tyne D."/>
            <person name="Martin M."/>
            <person name="Earl A.M."/>
            <person name="Manson A.L."/>
            <person name="Straub T."/>
            <person name="Salamzade R."/>
            <person name="Saavedra J."/>
            <person name="Lebreton F."/>
            <person name="Prichula J."/>
            <person name="Schaufler K."/>
            <person name="Gaca A."/>
            <person name="Sgardioli B."/>
            <person name="Wagenaar J."/>
            <person name="Strong T."/>
        </authorList>
    </citation>
    <scope>NUCLEOTIDE SEQUENCE [LARGE SCALE GENOMIC DNA]</scope>
    <source>
        <strain evidence="3 4">669A</strain>
    </source>
</reference>
<feature type="domain" description="Phosphatidic acid phosphatase type 2/haloperoxidase" evidence="2">
    <location>
        <begin position="79"/>
        <end position="186"/>
    </location>
</feature>
<keyword evidence="1" id="KW-0812">Transmembrane</keyword>
<keyword evidence="1" id="KW-1133">Transmembrane helix</keyword>
<evidence type="ECO:0000313" key="3">
    <source>
        <dbReference type="EMBL" id="MBO1304677.1"/>
    </source>
</evidence>
<organism evidence="3 4">
    <name type="scientific">Candidatus Enterococcus moelleringii</name>
    <dbReference type="NCBI Taxonomy" id="2815325"/>
    <lineage>
        <taxon>Bacteria</taxon>
        <taxon>Bacillati</taxon>
        <taxon>Bacillota</taxon>
        <taxon>Bacilli</taxon>
        <taxon>Lactobacillales</taxon>
        <taxon>Enterococcaceae</taxon>
        <taxon>Enterococcus</taxon>
    </lineage>
</organism>
<evidence type="ECO:0000259" key="2">
    <source>
        <dbReference type="SMART" id="SM00014"/>
    </source>
</evidence>
<dbReference type="PANTHER" id="PTHR14969:SF13">
    <property type="entry name" value="AT30094P"/>
    <property type="match status" value="1"/>
</dbReference>
<dbReference type="CDD" id="cd03392">
    <property type="entry name" value="PAP2_like_2"/>
    <property type="match status" value="1"/>
</dbReference>
<dbReference type="SMART" id="SM00014">
    <property type="entry name" value="acidPPc"/>
    <property type="match status" value="1"/>
</dbReference>
<dbReference type="RefSeq" id="WP_207671619.1">
    <property type="nucleotide sequence ID" value="NZ_JAFREM010000002.1"/>
</dbReference>